<protein>
    <submittedName>
        <fullName evidence="1">Uncharacterized protein</fullName>
    </submittedName>
</protein>
<name>A0AAE8SK49_9HYPO</name>
<dbReference type="EMBL" id="ONZP01000270">
    <property type="protein sequence ID" value="SPJ79477.1"/>
    <property type="molecule type" value="Genomic_DNA"/>
</dbReference>
<reference evidence="1" key="1">
    <citation type="submission" date="2018-03" db="EMBL/GenBank/DDBJ databases">
        <authorList>
            <person name="Guldener U."/>
        </authorList>
    </citation>
    <scope>NUCLEOTIDE SEQUENCE</scope>
</reference>
<accession>A0AAE8SK49</accession>
<evidence type="ECO:0000313" key="1">
    <source>
        <dbReference type="EMBL" id="SPJ79477.1"/>
    </source>
</evidence>
<dbReference type="Proteomes" id="UP001187734">
    <property type="component" value="Unassembled WGS sequence"/>
</dbReference>
<organism evidence="1 2">
    <name type="scientific">Fusarium torulosum</name>
    <dbReference type="NCBI Taxonomy" id="33205"/>
    <lineage>
        <taxon>Eukaryota</taxon>
        <taxon>Fungi</taxon>
        <taxon>Dikarya</taxon>
        <taxon>Ascomycota</taxon>
        <taxon>Pezizomycotina</taxon>
        <taxon>Sordariomycetes</taxon>
        <taxon>Hypocreomycetidae</taxon>
        <taxon>Hypocreales</taxon>
        <taxon>Nectriaceae</taxon>
        <taxon>Fusarium</taxon>
    </lineage>
</organism>
<gene>
    <name evidence="1" type="ORF">FTOL_07868</name>
</gene>
<comment type="caution">
    <text evidence="1">The sequence shown here is derived from an EMBL/GenBank/DDBJ whole genome shotgun (WGS) entry which is preliminary data.</text>
</comment>
<dbReference type="AlphaFoldDB" id="A0AAE8SK49"/>
<keyword evidence="2" id="KW-1185">Reference proteome</keyword>
<proteinExistence type="predicted"/>
<evidence type="ECO:0000313" key="2">
    <source>
        <dbReference type="Proteomes" id="UP001187734"/>
    </source>
</evidence>
<sequence>MEESTYFCYAEGINADCLQLGSLVFDYANPRTRIPHIHKPSKSLFEDPPQAEADERPTCYMAFERGKSNSFGTGLKSLLEFDHNRAGSSYSLVVGKDGSKIELKEPEDYFSTVILEDQKAKLWLRSRLSVFSRWDALKKRMSFRPKIWMLTGIFVIKDAFYYTTKSREVSTAAKSEIPIPEPTGIAELLDLKVGLHAKLSSSTMVTTGGQILGERVWAAQWQKVDARVIKDEDWEEIAPKKLRLLPLRTQVVKGGPPEAVLSLEQKQSLMGSDGNETLADEADAWQEFEKDAQSIEKKLESL</sequence>